<gene>
    <name evidence="1" type="ORF">CPELLU_LOCUS2148</name>
</gene>
<keyword evidence="2" id="KW-1185">Reference proteome</keyword>
<dbReference type="PANTHER" id="PTHR10492:SF57">
    <property type="entry name" value="ATP-DEPENDENT DNA HELICASE"/>
    <property type="match status" value="1"/>
</dbReference>
<proteinExistence type="predicted"/>
<evidence type="ECO:0000313" key="1">
    <source>
        <dbReference type="EMBL" id="CAG8494584.1"/>
    </source>
</evidence>
<name>A0A9N8WML6_9GLOM</name>
<dbReference type="OrthoDB" id="2445044at2759"/>
<organism evidence="1 2">
    <name type="scientific">Cetraspora pellucida</name>
    <dbReference type="NCBI Taxonomy" id="1433469"/>
    <lineage>
        <taxon>Eukaryota</taxon>
        <taxon>Fungi</taxon>
        <taxon>Fungi incertae sedis</taxon>
        <taxon>Mucoromycota</taxon>
        <taxon>Glomeromycotina</taxon>
        <taxon>Glomeromycetes</taxon>
        <taxon>Diversisporales</taxon>
        <taxon>Gigasporaceae</taxon>
        <taxon>Cetraspora</taxon>
    </lineage>
</organism>
<evidence type="ECO:0000313" key="2">
    <source>
        <dbReference type="Proteomes" id="UP000789759"/>
    </source>
</evidence>
<sequence length="191" mass="22727">MYFGKIIYYMHAIKFQKCGLPYAHIIIKLTPNLIRPQDIVKVISAELPSNKDFKQNHFHDLVKQFIIHQCTQRCKQQDNRYYWNYPQSIQESTTINEQGYVNYKCRTENNINIMLYNAFLLLKLNSHINVEVASTLHVISYLYKYIYKGPDQAKITIYMDNNDNNESEHQITDEIKDYLNAHYLSAMEATW</sequence>
<dbReference type="AlphaFoldDB" id="A0A9N8WML6"/>
<reference evidence="1" key="1">
    <citation type="submission" date="2021-06" db="EMBL/GenBank/DDBJ databases">
        <authorList>
            <person name="Kallberg Y."/>
            <person name="Tangrot J."/>
            <person name="Rosling A."/>
        </authorList>
    </citation>
    <scope>NUCLEOTIDE SEQUENCE</scope>
    <source>
        <strain evidence="1">FL966</strain>
    </source>
</reference>
<protein>
    <submittedName>
        <fullName evidence="1">7778_t:CDS:1</fullName>
    </submittedName>
</protein>
<dbReference type="PANTHER" id="PTHR10492">
    <property type="match status" value="1"/>
</dbReference>
<dbReference type="Proteomes" id="UP000789759">
    <property type="component" value="Unassembled WGS sequence"/>
</dbReference>
<comment type="caution">
    <text evidence="1">The sequence shown here is derived from an EMBL/GenBank/DDBJ whole genome shotgun (WGS) entry which is preliminary data.</text>
</comment>
<dbReference type="EMBL" id="CAJVQA010000889">
    <property type="protein sequence ID" value="CAG8494584.1"/>
    <property type="molecule type" value="Genomic_DNA"/>
</dbReference>
<accession>A0A9N8WML6</accession>